<dbReference type="EMBL" id="JAPEVB010000004">
    <property type="protein sequence ID" value="KAJ4390175.1"/>
    <property type="molecule type" value="Genomic_DNA"/>
</dbReference>
<reference evidence="1" key="1">
    <citation type="submission" date="2022-10" db="EMBL/GenBank/DDBJ databases">
        <title>Tapping the CABI collections for fungal endophytes: first genome assemblies for Collariella, Neodidymelliopsis, Ascochyta clinopodiicola, Didymella pomorum, Didymosphaeria variabile, Neocosmospora piperis and Neocucurbitaria cava.</title>
        <authorList>
            <person name="Hill R."/>
        </authorList>
    </citation>
    <scope>NUCLEOTIDE SEQUENCE</scope>
    <source>
        <strain evidence="1">IMI 355082</strain>
    </source>
</reference>
<organism evidence="1 2">
    <name type="scientific">Gnomoniopsis smithogilvyi</name>
    <dbReference type="NCBI Taxonomy" id="1191159"/>
    <lineage>
        <taxon>Eukaryota</taxon>
        <taxon>Fungi</taxon>
        <taxon>Dikarya</taxon>
        <taxon>Ascomycota</taxon>
        <taxon>Pezizomycotina</taxon>
        <taxon>Sordariomycetes</taxon>
        <taxon>Sordariomycetidae</taxon>
        <taxon>Diaporthales</taxon>
        <taxon>Gnomoniaceae</taxon>
        <taxon>Gnomoniopsis</taxon>
    </lineage>
</organism>
<evidence type="ECO:0000313" key="1">
    <source>
        <dbReference type="EMBL" id="KAJ4390175.1"/>
    </source>
</evidence>
<dbReference type="OrthoDB" id="4538483at2759"/>
<gene>
    <name evidence="1" type="ORF">N0V93_007649</name>
</gene>
<protein>
    <recommendedName>
        <fullName evidence="3">DNA mismatch repair protein HSM3 N-terminal domain-containing protein</fullName>
    </recommendedName>
</protein>
<evidence type="ECO:0008006" key="3">
    <source>
        <dbReference type="Google" id="ProtNLM"/>
    </source>
</evidence>
<proteinExistence type="predicted"/>
<evidence type="ECO:0000313" key="2">
    <source>
        <dbReference type="Proteomes" id="UP001140453"/>
    </source>
</evidence>
<comment type="caution">
    <text evidence="1">The sequence shown here is derived from an EMBL/GenBank/DDBJ whole genome shotgun (WGS) entry which is preliminary data.</text>
</comment>
<keyword evidence="2" id="KW-1185">Reference proteome</keyword>
<accession>A0A9W8YQV7</accession>
<dbReference type="Proteomes" id="UP001140453">
    <property type="component" value="Unassembled WGS sequence"/>
</dbReference>
<dbReference type="AlphaFoldDB" id="A0A9W8YQV7"/>
<sequence>MAQADPEPSQRPATLAAQLDELDTHLDFLLAQEDPSQHFQSDLFDRISYQLGPVAYPDLTARFLPRLGEILKKTAAAAESEALASSFKGYPPPLLTLTIKLLRPVSFTQALELCPTPYLITALSSPEEYINALALAILSKATASPSDASILATTPHLLEALLERWLVSPSVSVGQQGVLLLGDLLDIDSPLSQPLFTDDQKECLDIRLLSRRAQGHGAVWRRLFGADESLAWAILQRIETTLLPAASTDPKILYQRSLAQDRLLRLLPRLAVLDFGALTTSTAPLGPNGAAVSLLEFATLRMVDREGDELMRLTWTDYAMKLVGAMRVADTARLNVDVLRRLVREAGDPGLVDELWGMPDNLVWTPEGEADAMRAWLREVAPRPAPRIANGIS</sequence>
<name>A0A9W8YQV7_9PEZI</name>